<keyword evidence="2" id="KW-0964">Secreted</keyword>
<accession>G3MQB7</accession>
<dbReference type="EMBL" id="JO844068">
    <property type="protein sequence ID" value="AEO35685.1"/>
    <property type="molecule type" value="mRNA"/>
</dbReference>
<feature type="compositionally biased region" description="Polar residues" evidence="3">
    <location>
        <begin position="1"/>
        <end position="18"/>
    </location>
</feature>
<evidence type="ECO:0000256" key="1">
    <source>
        <dbReference type="ARBA" id="ARBA00004613"/>
    </source>
</evidence>
<dbReference type="AlphaFoldDB" id="G3MQB7"/>
<feature type="region of interest" description="Disordered" evidence="3">
    <location>
        <begin position="1"/>
        <end position="23"/>
    </location>
</feature>
<feature type="domain" description="Single" evidence="4">
    <location>
        <begin position="73"/>
        <end position="133"/>
    </location>
</feature>
<feature type="domain" description="Single" evidence="4">
    <location>
        <begin position="141"/>
        <end position="206"/>
    </location>
</feature>
<dbReference type="InterPro" id="IPR029277">
    <property type="entry name" value="SVWC_dom"/>
</dbReference>
<reference evidence="5" key="1">
    <citation type="journal article" date="2011" name="PLoS ONE">
        <title>A deep insight into the sialotranscriptome of the gulf coast tick, Amblyomma maculatum.</title>
        <authorList>
            <person name="Karim S."/>
            <person name="Singh P."/>
            <person name="Ribeiro J.M."/>
        </authorList>
    </citation>
    <scope>NUCLEOTIDE SEQUENCE</scope>
    <source>
        <tissue evidence="5">Salivary gland</tissue>
    </source>
</reference>
<dbReference type="SMART" id="SM01318">
    <property type="entry name" value="SVWC"/>
    <property type="match status" value="2"/>
</dbReference>
<dbReference type="GO" id="GO:0005576">
    <property type="term" value="C:extracellular region"/>
    <property type="evidence" value="ECO:0007669"/>
    <property type="project" value="UniProtKB-SubCell"/>
</dbReference>
<evidence type="ECO:0000259" key="4">
    <source>
        <dbReference type="SMART" id="SM01318"/>
    </source>
</evidence>
<dbReference type="Pfam" id="PF15430">
    <property type="entry name" value="SVWC"/>
    <property type="match status" value="1"/>
</dbReference>
<evidence type="ECO:0000256" key="2">
    <source>
        <dbReference type="ARBA" id="ARBA00022525"/>
    </source>
</evidence>
<comment type="subcellular location">
    <subcellularLocation>
        <location evidence="1">Secreted</location>
    </subcellularLocation>
</comment>
<evidence type="ECO:0000256" key="3">
    <source>
        <dbReference type="SAM" id="MobiDB-lite"/>
    </source>
</evidence>
<proteinExistence type="evidence at transcript level"/>
<evidence type="ECO:0000313" key="5">
    <source>
        <dbReference type="EMBL" id="AEO35685.1"/>
    </source>
</evidence>
<name>G3MQB7_AMBMU</name>
<organism evidence="5">
    <name type="scientific">Amblyomma maculatum</name>
    <name type="common">Gulf Coast tick</name>
    <dbReference type="NCBI Taxonomy" id="34609"/>
    <lineage>
        <taxon>Eukaryota</taxon>
        <taxon>Metazoa</taxon>
        <taxon>Ecdysozoa</taxon>
        <taxon>Arthropoda</taxon>
        <taxon>Chelicerata</taxon>
        <taxon>Arachnida</taxon>
        <taxon>Acari</taxon>
        <taxon>Parasitiformes</taxon>
        <taxon>Ixodida</taxon>
        <taxon>Ixodoidea</taxon>
        <taxon>Ixodidae</taxon>
        <taxon>Amblyomminae</taxon>
        <taxon>Amblyomma</taxon>
    </lineage>
</organism>
<sequence>MFVSQQVRGQPRTGSSGAQPPVSGSVEGSWYWTNTMLIIHALLLPAAQLVNCIDNSDLDTFEVLNVPIKDGQCQYRAQSFSSVFQTNETVCEDWYCSKKEKKVSVLRCSPLPPGCERKPNANAKFPDCCEKSCLKKTTPPCQTPDGTPLLEGGEYNSTKPCVRYECTNGRLITQQCPDPEPTDPQCSRSFAVDAPYPACCGAGIVCPDKGKGKGKIKAKAKALRISGKSDCLRKVSRAHVANIAL</sequence>
<protein>
    <recommendedName>
        <fullName evidence="4">Single domain-containing protein</fullName>
    </recommendedName>
</protein>